<dbReference type="OrthoDB" id="7870532at2"/>
<organism evidence="1 2">
    <name type="scientific">Sinorhizobium sojae CCBAU 05684</name>
    <dbReference type="NCBI Taxonomy" id="716928"/>
    <lineage>
        <taxon>Bacteria</taxon>
        <taxon>Pseudomonadati</taxon>
        <taxon>Pseudomonadota</taxon>
        <taxon>Alphaproteobacteria</taxon>
        <taxon>Hyphomicrobiales</taxon>
        <taxon>Rhizobiaceae</taxon>
        <taxon>Sinorhizobium/Ensifer group</taxon>
        <taxon>Sinorhizobium</taxon>
    </lineage>
</organism>
<evidence type="ECO:0000313" key="2">
    <source>
        <dbReference type="Proteomes" id="UP000217211"/>
    </source>
</evidence>
<evidence type="ECO:0000313" key="1">
    <source>
        <dbReference type="EMBL" id="ASY62610.1"/>
    </source>
</evidence>
<dbReference type="EMBL" id="CP023067">
    <property type="protein sequence ID" value="ASY62610.1"/>
    <property type="molecule type" value="Genomic_DNA"/>
</dbReference>
<protein>
    <submittedName>
        <fullName evidence="1">Uncharacterized protein</fullName>
    </submittedName>
</protein>
<sequence>MLRIGEKRANSSWASIARHANAVEHLAGDLRRVTNSRSLPNLDASQTPVVEEWFIEKFIVPTLVGFISYPGGSDEDHGQRSSMSFTAPLHLFSLQQGMARSSQRWYLLGRPSSVAEDSLRRWSVDGEI</sequence>
<name>A0A249P9K3_9HYPH</name>
<reference evidence="1 2" key="1">
    <citation type="submission" date="2017-08" db="EMBL/GenBank/DDBJ databases">
        <title>Multipartite genome sequences of Sinorhizobium species nodulating soybeans.</title>
        <authorList>
            <person name="Tian C.F."/>
        </authorList>
    </citation>
    <scope>NUCLEOTIDE SEQUENCE [LARGE SCALE GENOMIC DNA]</scope>
    <source>
        <strain evidence="1 2">CCBAU 05684</strain>
    </source>
</reference>
<dbReference type="AlphaFoldDB" id="A0A249P9K3"/>
<accession>A0A249P9K3</accession>
<dbReference type="RefSeq" id="WP_157212027.1">
    <property type="nucleotide sequence ID" value="NZ_AJQT01000110.1"/>
</dbReference>
<proteinExistence type="predicted"/>
<dbReference type="Proteomes" id="UP000217211">
    <property type="component" value="Chromosome"/>
</dbReference>
<dbReference type="KEGG" id="esj:SJ05684_c11540"/>
<gene>
    <name evidence="1" type="ORF">SJ05684_c11540</name>
</gene>
<keyword evidence="2" id="KW-1185">Reference proteome</keyword>